<dbReference type="InterPro" id="IPR036734">
    <property type="entry name" value="Neur_chan_lig-bd_sf"/>
</dbReference>
<feature type="domain" description="Neurotransmitter-gated ion-channel ligand-binding" evidence="4">
    <location>
        <begin position="57"/>
        <end position="213"/>
    </location>
</feature>
<organism evidence="5 6">
    <name type="scientific">Diploscapter pachys</name>
    <dbReference type="NCBI Taxonomy" id="2018661"/>
    <lineage>
        <taxon>Eukaryota</taxon>
        <taxon>Metazoa</taxon>
        <taxon>Ecdysozoa</taxon>
        <taxon>Nematoda</taxon>
        <taxon>Chromadorea</taxon>
        <taxon>Rhabditida</taxon>
        <taxon>Rhabditina</taxon>
        <taxon>Rhabditomorpha</taxon>
        <taxon>Rhabditoidea</taxon>
        <taxon>Rhabditidae</taxon>
        <taxon>Diploscapter</taxon>
    </lineage>
</organism>
<name>A0A2A2LT76_9BILA</name>
<dbReference type="GO" id="GO:0005230">
    <property type="term" value="F:extracellular ligand-gated monoatomic ion channel activity"/>
    <property type="evidence" value="ECO:0007669"/>
    <property type="project" value="InterPro"/>
</dbReference>
<protein>
    <recommendedName>
        <fullName evidence="4">Neurotransmitter-gated ion-channel ligand-binding domain-containing protein</fullName>
    </recommendedName>
</protein>
<comment type="caution">
    <text evidence="3">Lacks conserved residue(s) required for the propagation of feature annotation.</text>
</comment>
<keyword evidence="3" id="KW-0812">Transmembrane</keyword>
<comment type="caution">
    <text evidence="5">The sequence shown here is derived from an EMBL/GenBank/DDBJ whole genome shotgun (WGS) entry which is preliminary data.</text>
</comment>
<dbReference type="InterPro" id="IPR006202">
    <property type="entry name" value="Neur_chan_lig-bd"/>
</dbReference>
<dbReference type="InterPro" id="IPR018000">
    <property type="entry name" value="Neurotransmitter_ion_chnl_CS"/>
</dbReference>
<dbReference type="OrthoDB" id="6097796at2759"/>
<dbReference type="GO" id="GO:0016020">
    <property type="term" value="C:membrane"/>
    <property type="evidence" value="ECO:0007669"/>
    <property type="project" value="UniProtKB-SubCell"/>
</dbReference>
<dbReference type="CDD" id="cd18989">
    <property type="entry name" value="LGIC_ECD_cation"/>
    <property type="match status" value="1"/>
</dbReference>
<comment type="similarity">
    <text evidence="3">Belongs to the ligand-gated ion channel (TC 1.A.9) family.</text>
</comment>
<keyword evidence="3" id="KW-0406">Ion transport</keyword>
<accession>A0A2A2LT76</accession>
<dbReference type="SUPFAM" id="SSF63712">
    <property type="entry name" value="Nicotinic receptor ligand binding domain-like"/>
    <property type="match status" value="1"/>
</dbReference>
<dbReference type="InterPro" id="IPR006201">
    <property type="entry name" value="Neur_channel"/>
</dbReference>
<evidence type="ECO:0000256" key="1">
    <source>
        <dbReference type="ARBA" id="ARBA00004141"/>
    </source>
</evidence>
<dbReference type="Gene3D" id="2.70.170.10">
    <property type="entry name" value="Neurotransmitter-gated ion-channel ligand-binding domain"/>
    <property type="match status" value="1"/>
</dbReference>
<evidence type="ECO:0000313" key="6">
    <source>
        <dbReference type="Proteomes" id="UP000218231"/>
    </source>
</evidence>
<keyword evidence="2 3" id="KW-0472">Membrane</keyword>
<dbReference type="EMBL" id="LIAE01006457">
    <property type="protein sequence ID" value="PAV89340.1"/>
    <property type="molecule type" value="Genomic_DNA"/>
</dbReference>
<keyword evidence="3" id="KW-0407">Ion channel</keyword>
<gene>
    <name evidence="5" type="ORF">WR25_05573</name>
</gene>
<evidence type="ECO:0000259" key="4">
    <source>
        <dbReference type="Pfam" id="PF02931"/>
    </source>
</evidence>
<dbReference type="STRING" id="2018661.A0A2A2LT76"/>
<dbReference type="AlphaFoldDB" id="A0A2A2LT76"/>
<reference evidence="5 6" key="1">
    <citation type="journal article" date="2017" name="Curr. Biol.">
        <title>Genome architecture and evolution of a unichromosomal asexual nematode.</title>
        <authorList>
            <person name="Fradin H."/>
            <person name="Zegar C."/>
            <person name="Gutwein M."/>
            <person name="Lucas J."/>
            <person name="Kovtun M."/>
            <person name="Corcoran D."/>
            <person name="Baugh L.R."/>
            <person name="Kiontke K."/>
            <person name="Gunsalus K."/>
            <person name="Fitch D.H."/>
            <person name="Piano F."/>
        </authorList>
    </citation>
    <scope>NUCLEOTIDE SEQUENCE [LARGE SCALE GENOMIC DNA]</scope>
    <source>
        <strain evidence="5">PF1309</strain>
    </source>
</reference>
<dbReference type="GO" id="GO:0004888">
    <property type="term" value="F:transmembrane signaling receptor activity"/>
    <property type="evidence" value="ECO:0007669"/>
    <property type="project" value="InterPro"/>
</dbReference>
<keyword evidence="3" id="KW-0813">Transport</keyword>
<comment type="subcellular location">
    <subcellularLocation>
        <location evidence="1">Membrane</location>
        <topology evidence="1">Multi-pass membrane protein</topology>
    </subcellularLocation>
</comment>
<dbReference type="Proteomes" id="UP000218231">
    <property type="component" value="Unassembled WGS sequence"/>
</dbReference>
<proteinExistence type="inferred from homology"/>
<feature type="transmembrane region" description="Helical" evidence="3">
    <location>
        <begin position="214"/>
        <end position="236"/>
    </location>
</feature>
<evidence type="ECO:0000256" key="2">
    <source>
        <dbReference type="ARBA" id="ARBA00023136"/>
    </source>
</evidence>
<keyword evidence="3" id="KW-1133">Transmembrane helix</keyword>
<evidence type="ECO:0000256" key="3">
    <source>
        <dbReference type="RuleBase" id="RU000687"/>
    </source>
</evidence>
<evidence type="ECO:0000313" key="5">
    <source>
        <dbReference type="EMBL" id="PAV89340.1"/>
    </source>
</evidence>
<keyword evidence="6" id="KW-1185">Reference proteome</keyword>
<dbReference type="PROSITE" id="PS00236">
    <property type="entry name" value="NEUROTR_ION_CHANNEL"/>
    <property type="match status" value="1"/>
</dbReference>
<sequence length="251" mass="29250">MNFLSNIRGVNYIEKMRHWSTDKENIVTPTKRLLDDLLTKSYITDIRPTDADENVTSWKDPIYTWNPADYPDYNQDWIKLPENKLWSPGVVFQPSIAKEEFIPIEKRFVDLKYDGTVRQSNPSVITTPCTLKIDAFPYDVQICDLLIGPWSYDISTVIVEPFDELYVPETDVFEGNSEWELIDIRAKAYTTFDPISRKNYSGIDYQVTLKRKPIYYVLVIQAPTFIISTLTIFGIFTPFSNTEERREKAIS</sequence>
<dbReference type="Pfam" id="PF02931">
    <property type="entry name" value="Neur_chan_LBD"/>
    <property type="match status" value="1"/>
</dbReference>
<dbReference type="PRINTS" id="PR00252">
    <property type="entry name" value="NRIONCHANNEL"/>
</dbReference>
<dbReference type="PANTHER" id="PTHR18945">
    <property type="entry name" value="NEUROTRANSMITTER GATED ION CHANNEL"/>
    <property type="match status" value="1"/>
</dbReference>